<organism evidence="1">
    <name type="scientific">Streptomyces sp. NBC_00180</name>
    <dbReference type="NCBI Taxonomy" id="2903632"/>
    <lineage>
        <taxon>Bacteria</taxon>
        <taxon>Bacillati</taxon>
        <taxon>Actinomycetota</taxon>
        <taxon>Actinomycetes</taxon>
        <taxon>Kitasatosporales</taxon>
        <taxon>Streptomycetaceae</taxon>
        <taxon>Streptomyces</taxon>
    </lineage>
</organism>
<gene>
    <name evidence="1" type="ORF">OG477_27000</name>
</gene>
<sequence length="58" mass="6387">MTVQLMHFQCPKCQPRLVVGTTPAICGATVQGLTRGQPVSKCPACKEQLGDHKRSHRR</sequence>
<name>A0AAU1I338_9ACTN</name>
<protein>
    <recommendedName>
        <fullName evidence="2">DUF5679 domain-containing protein</fullName>
    </recommendedName>
</protein>
<dbReference type="EMBL" id="CP108140">
    <property type="protein sequence ID" value="WTP88773.1"/>
    <property type="molecule type" value="Genomic_DNA"/>
</dbReference>
<proteinExistence type="predicted"/>
<accession>A0AAU1I338</accession>
<reference evidence="1" key="1">
    <citation type="submission" date="2022-10" db="EMBL/GenBank/DDBJ databases">
        <title>The complete genomes of actinobacterial strains from the NBC collection.</title>
        <authorList>
            <person name="Joergensen T.S."/>
            <person name="Alvarez Arevalo M."/>
            <person name="Sterndorff E.B."/>
            <person name="Faurdal D."/>
            <person name="Vuksanovic O."/>
            <person name="Mourched A.-S."/>
            <person name="Charusanti P."/>
            <person name="Shaw S."/>
            <person name="Blin K."/>
            <person name="Weber T."/>
        </authorList>
    </citation>
    <scope>NUCLEOTIDE SEQUENCE</scope>
    <source>
        <strain evidence="1">NBC 00180</strain>
    </source>
</reference>
<dbReference type="AlphaFoldDB" id="A0AAU1I338"/>
<evidence type="ECO:0000313" key="1">
    <source>
        <dbReference type="EMBL" id="WTP88773.1"/>
    </source>
</evidence>
<evidence type="ECO:0008006" key="2">
    <source>
        <dbReference type="Google" id="ProtNLM"/>
    </source>
</evidence>